<keyword evidence="2" id="KW-1185">Reference proteome</keyword>
<dbReference type="EMBL" id="BAABMM010000027">
    <property type="protein sequence ID" value="GAA5252402.1"/>
    <property type="molecule type" value="Genomic_DNA"/>
</dbReference>
<evidence type="ECO:0000313" key="2">
    <source>
        <dbReference type="Proteomes" id="UP001628124"/>
    </source>
</evidence>
<protein>
    <submittedName>
        <fullName evidence="1">Uncharacterized protein</fullName>
    </submittedName>
</protein>
<proteinExistence type="predicted"/>
<organism evidence="1 2">
    <name type="scientific">Candidatus Rickettsia kedanie</name>
    <dbReference type="NCBI Taxonomy" id="3115352"/>
    <lineage>
        <taxon>Bacteria</taxon>
        <taxon>Pseudomonadati</taxon>
        <taxon>Pseudomonadota</taxon>
        <taxon>Alphaproteobacteria</taxon>
        <taxon>Rickettsiales</taxon>
        <taxon>Rickettsiaceae</taxon>
        <taxon>Rickettsieae</taxon>
        <taxon>Rickettsia</taxon>
        <taxon>spotted fever group</taxon>
    </lineage>
</organism>
<comment type="caution">
    <text evidence="1">The sequence shown here is derived from an EMBL/GenBank/DDBJ whole genome shotgun (WGS) entry which is preliminary data.</text>
</comment>
<dbReference type="Proteomes" id="UP001628124">
    <property type="component" value="Unassembled WGS sequence"/>
</dbReference>
<gene>
    <name evidence="1" type="ORF">KNCP2_06900</name>
</gene>
<dbReference type="RefSeq" id="WP_412708073.1">
    <property type="nucleotide sequence ID" value="NZ_BAABMM010000027.1"/>
</dbReference>
<evidence type="ECO:0000313" key="1">
    <source>
        <dbReference type="EMBL" id="GAA5252402.1"/>
    </source>
</evidence>
<accession>A0ABP9TTD5</accession>
<sequence>MEDLDDSLKKIAINKTQERKNEIINPQKMQEIHISNSYSWKFRAYVQKTFNKVKELVSPKALKRHDMDNLAVQLALKDSILFIESLYTNHDDILNKKMIFTCRMKRVKIVILFNVNLC</sequence>
<name>A0ABP9TTD5_9RICK</name>
<reference evidence="1 2" key="1">
    <citation type="journal article" date="2024" name="Microbiol. Immunol.">
        <title>Discovery of a novel spotted fever group Rickettsia, 'Candidatus Rickettsia kedanie,' in unfed larval chigger mites, Leptotrombidium scutellare.</title>
        <authorList>
            <person name="Ogawa M."/>
            <person name="Matsutani M."/>
            <person name="Katayama T."/>
            <person name="Takada N."/>
            <person name="Noda S."/>
            <person name="Takahashi M."/>
            <person name="Kageyama D."/>
            <person name="Hanaoka N."/>
            <person name="Ebihara H."/>
        </authorList>
    </citation>
    <scope>NUCLEOTIDE SEQUENCE [LARGE SCALE GENOMIC DNA]</scope>
    <source>
        <strain evidence="1 2">KNCP2-13</strain>
    </source>
</reference>